<dbReference type="SUPFAM" id="SSF81324">
    <property type="entry name" value="Voltage-gated potassium channels"/>
    <property type="match status" value="1"/>
</dbReference>
<dbReference type="InterPro" id="IPR014710">
    <property type="entry name" value="RmlC-like_jellyroll"/>
</dbReference>
<feature type="transmembrane region" description="Helical" evidence="19">
    <location>
        <begin position="638"/>
        <end position="658"/>
    </location>
</feature>
<comment type="similarity">
    <text evidence="3">Belongs to the TPP enzyme family.</text>
</comment>
<evidence type="ECO:0000256" key="1">
    <source>
        <dbReference type="ARBA" id="ARBA00001964"/>
    </source>
</evidence>
<dbReference type="SUPFAM" id="SSF51206">
    <property type="entry name" value="cAMP-binding domain-like"/>
    <property type="match status" value="1"/>
</dbReference>
<dbReference type="CDD" id="cd00038">
    <property type="entry name" value="CAP_ED"/>
    <property type="match status" value="1"/>
</dbReference>
<dbReference type="InterPro" id="IPR005821">
    <property type="entry name" value="Ion_trans_dom"/>
</dbReference>
<evidence type="ECO:0000256" key="10">
    <source>
        <dbReference type="ARBA" id="ARBA00023065"/>
    </source>
</evidence>
<dbReference type="SUPFAM" id="SSF52467">
    <property type="entry name" value="DHS-like NAD/FAD-binding domain"/>
    <property type="match status" value="1"/>
</dbReference>
<dbReference type="Pfam" id="PF02776">
    <property type="entry name" value="TPP_enzyme_N"/>
    <property type="match status" value="1"/>
</dbReference>
<dbReference type="FunFam" id="2.60.120.10:FF:000002">
    <property type="entry name" value="Cyclic nucleotide gated channel alpha 1a"/>
    <property type="match status" value="1"/>
</dbReference>
<keyword evidence="13" id="KW-1071">Ligand-gated ion channel</keyword>
<keyword evidence="8 19" id="KW-1133">Transmembrane helix</keyword>
<dbReference type="FunFam" id="3.40.50.970:FF:000038">
    <property type="entry name" value="2-hydroxyacyl-CoA lyase 1 isoform X1"/>
    <property type="match status" value="1"/>
</dbReference>
<evidence type="ECO:0000256" key="8">
    <source>
        <dbReference type="ARBA" id="ARBA00022989"/>
    </source>
</evidence>
<evidence type="ECO:0000256" key="2">
    <source>
        <dbReference type="ARBA" id="ARBA00004141"/>
    </source>
</evidence>
<organism evidence="21 22">
    <name type="scientific">Rotaria socialis</name>
    <dbReference type="NCBI Taxonomy" id="392032"/>
    <lineage>
        <taxon>Eukaryota</taxon>
        <taxon>Metazoa</taxon>
        <taxon>Spiralia</taxon>
        <taxon>Gnathifera</taxon>
        <taxon>Rotifera</taxon>
        <taxon>Eurotatoria</taxon>
        <taxon>Bdelloidea</taxon>
        <taxon>Philodinida</taxon>
        <taxon>Philodinidae</taxon>
        <taxon>Rotaria</taxon>
    </lineage>
</organism>
<comment type="catalytic activity">
    <reaction evidence="18">
        <text>2-hydroxyoctadecanoyl-CoA = heptadecanal + formyl-CoA</text>
        <dbReference type="Rhea" id="RHEA:55196"/>
        <dbReference type="ChEBI" id="CHEBI:57376"/>
        <dbReference type="ChEBI" id="CHEBI:74116"/>
        <dbReference type="ChEBI" id="CHEBI:138631"/>
    </reaction>
    <physiologicalReaction direction="left-to-right" evidence="18">
        <dbReference type="Rhea" id="RHEA:55197"/>
    </physiologicalReaction>
</comment>
<evidence type="ECO:0000259" key="20">
    <source>
        <dbReference type="PROSITE" id="PS50042"/>
    </source>
</evidence>
<keyword evidence="10" id="KW-0406">Ion transport</keyword>
<proteinExistence type="inferred from homology"/>
<dbReference type="Gene3D" id="1.10.287.630">
    <property type="entry name" value="Helix hairpin bin"/>
    <property type="match status" value="1"/>
</dbReference>
<keyword evidence="12" id="KW-0456">Lyase</keyword>
<dbReference type="Pfam" id="PF00520">
    <property type="entry name" value="Ion_trans"/>
    <property type="match status" value="1"/>
</dbReference>
<reference evidence="21" key="1">
    <citation type="submission" date="2021-02" db="EMBL/GenBank/DDBJ databases">
        <authorList>
            <person name="Nowell W R."/>
        </authorList>
    </citation>
    <scope>NUCLEOTIDE SEQUENCE</scope>
</reference>
<evidence type="ECO:0000256" key="19">
    <source>
        <dbReference type="SAM" id="Phobius"/>
    </source>
</evidence>
<evidence type="ECO:0000256" key="13">
    <source>
        <dbReference type="ARBA" id="ARBA00023286"/>
    </source>
</evidence>
<keyword evidence="5 19" id="KW-0812">Transmembrane</keyword>
<evidence type="ECO:0000256" key="16">
    <source>
        <dbReference type="ARBA" id="ARBA00044454"/>
    </source>
</evidence>
<dbReference type="Proteomes" id="UP000663869">
    <property type="component" value="Unassembled WGS sequence"/>
</dbReference>
<dbReference type="InterPro" id="IPR029061">
    <property type="entry name" value="THDP-binding"/>
</dbReference>
<dbReference type="GO" id="GO:0001561">
    <property type="term" value="P:fatty acid alpha-oxidation"/>
    <property type="evidence" value="ECO:0007669"/>
    <property type="project" value="TreeGrafter"/>
</dbReference>
<evidence type="ECO:0000256" key="18">
    <source>
        <dbReference type="ARBA" id="ARBA00048738"/>
    </source>
</evidence>
<evidence type="ECO:0000256" key="15">
    <source>
        <dbReference type="ARBA" id="ARBA00044451"/>
    </source>
</evidence>
<dbReference type="InterPro" id="IPR012000">
    <property type="entry name" value="Thiamin_PyroP_enz_cen_dom"/>
</dbReference>
<dbReference type="PANTHER" id="PTHR43710:SF2">
    <property type="entry name" value="2-HYDROXYACYL-COA LYASE 1"/>
    <property type="match status" value="1"/>
</dbReference>
<dbReference type="Pfam" id="PF00027">
    <property type="entry name" value="cNMP_binding"/>
    <property type="match status" value="1"/>
</dbReference>
<dbReference type="InterPro" id="IPR011766">
    <property type="entry name" value="TPP_enzyme_TPP-bd"/>
</dbReference>
<dbReference type="PANTHER" id="PTHR43710">
    <property type="entry name" value="2-HYDROXYACYL-COA LYASE"/>
    <property type="match status" value="1"/>
</dbReference>
<dbReference type="GO" id="GO:0106359">
    <property type="term" value="F:2-hydroxyacyl-CoA lyase activity"/>
    <property type="evidence" value="ECO:0007669"/>
    <property type="project" value="UniProtKB-EC"/>
</dbReference>
<keyword evidence="14" id="KW-0407">Ion channel</keyword>
<comment type="cofactor">
    <cofactor evidence="1">
        <name>thiamine diphosphate</name>
        <dbReference type="ChEBI" id="CHEBI:58937"/>
    </cofactor>
</comment>
<dbReference type="SUPFAM" id="SSF52518">
    <property type="entry name" value="Thiamin diphosphate-binding fold (THDP-binding)"/>
    <property type="match status" value="2"/>
</dbReference>
<feature type="transmembrane region" description="Helical" evidence="19">
    <location>
        <begin position="670"/>
        <end position="690"/>
    </location>
</feature>
<evidence type="ECO:0000256" key="12">
    <source>
        <dbReference type="ARBA" id="ARBA00023239"/>
    </source>
</evidence>
<dbReference type="GO" id="GO:0000287">
    <property type="term" value="F:magnesium ion binding"/>
    <property type="evidence" value="ECO:0007669"/>
    <property type="project" value="InterPro"/>
</dbReference>
<evidence type="ECO:0000256" key="3">
    <source>
        <dbReference type="ARBA" id="ARBA00007812"/>
    </source>
</evidence>
<dbReference type="PROSITE" id="PS00889">
    <property type="entry name" value="CNMP_BINDING_2"/>
    <property type="match status" value="1"/>
</dbReference>
<dbReference type="CDD" id="cd07035">
    <property type="entry name" value="TPP_PYR_POX_like"/>
    <property type="match status" value="1"/>
</dbReference>
<dbReference type="Pfam" id="PF02775">
    <property type="entry name" value="TPP_enzyme_C"/>
    <property type="match status" value="1"/>
</dbReference>
<feature type="transmembrane region" description="Helical" evidence="19">
    <location>
        <begin position="732"/>
        <end position="751"/>
    </location>
</feature>
<comment type="catalytic activity">
    <reaction evidence="15">
        <text>a 2-hydroxy-3-methyl fatty acyl-CoA = a 2-methyl-branched fatty aldehyde + formyl-CoA</text>
        <dbReference type="Rhea" id="RHEA:25375"/>
        <dbReference type="ChEBI" id="CHEBI:49188"/>
        <dbReference type="ChEBI" id="CHEBI:57376"/>
        <dbReference type="ChEBI" id="CHEBI:58783"/>
        <dbReference type="EC" id="4.1.2.63"/>
    </reaction>
    <physiologicalReaction direction="left-to-right" evidence="15">
        <dbReference type="Rhea" id="RHEA:25376"/>
    </physiologicalReaction>
</comment>
<comment type="catalytic activity">
    <reaction evidence="16">
        <text>an (R)-2-hydroxy-long-chain-fatty acyl-CoA = a long-chain fatty aldehyde + formyl-CoA</text>
        <dbReference type="Rhea" id="RHEA:67444"/>
        <dbReference type="ChEBI" id="CHEBI:17176"/>
        <dbReference type="ChEBI" id="CHEBI:57376"/>
        <dbReference type="ChEBI" id="CHEBI:170012"/>
        <dbReference type="EC" id="4.1.2.63"/>
    </reaction>
    <physiologicalReaction direction="left-to-right" evidence="16">
        <dbReference type="Rhea" id="RHEA:67445"/>
    </physiologicalReaction>
</comment>
<feature type="transmembrane region" description="Helical" evidence="19">
    <location>
        <begin position="772"/>
        <end position="801"/>
    </location>
</feature>
<dbReference type="GO" id="GO:0005777">
    <property type="term" value="C:peroxisome"/>
    <property type="evidence" value="ECO:0007669"/>
    <property type="project" value="TreeGrafter"/>
</dbReference>
<dbReference type="GO" id="GO:0016020">
    <property type="term" value="C:membrane"/>
    <property type="evidence" value="ECO:0007669"/>
    <property type="project" value="UniProtKB-SubCell"/>
</dbReference>
<dbReference type="FunFam" id="3.40.50.1220:FF:000006">
    <property type="entry name" value="2-hydroxyacyl-CoA lyase 1"/>
    <property type="match status" value="1"/>
</dbReference>
<evidence type="ECO:0000256" key="9">
    <source>
        <dbReference type="ARBA" id="ARBA00023052"/>
    </source>
</evidence>
<protein>
    <recommendedName>
        <fullName evidence="17">2-hydroxyacyl-CoA lyase</fullName>
        <ecNumber evidence="17">4.1.2.63</ecNumber>
    </recommendedName>
</protein>
<dbReference type="InterPro" id="IPR045025">
    <property type="entry name" value="HACL1-like"/>
</dbReference>
<dbReference type="GO" id="GO:0005216">
    <property type="term" value="F:monoatomic ion channel activity"/>
    <property type="evidence" value="ECO:0007669"/>
    <property type="project" value="InterPro"/>
</dbReference>
<dbReference type="GO" id="GO:0030976">
    <property type="term" value="F:thiamine pyrophosphate binding"/>
    <property type="evidence" value="ECO:0007669"/>
    <property type="project" value="InterPro"/>
</dbReference>
<dbReference type="PROSITE" id="PS50042">
    <property type="entry name" value="CNMP_BINDING_3"/>
    <property type="match status" value="1"/>
</dbReference>
<dbReference type="SMART" id="SM00100">
    <property type="entry name" value="cNMP"/>
    <property type="match status" value="1"/>
</dbReference>
<keyword evidence="4" id="KW-0813">Transport</keyword>
<gene>
    <name evidence="21" type="ORF">FME351_LOCUS26760</name>
</gene>
<dbReference type="InterPro" id="IPR018488">
    <property type="entry name" value="cNMP-bd_CS"/>
</dbReference>
<dbReference type="CDD" id="cd02004">
    <property type="entry name" value="TPP_BZL_OCoD_HPCL"/>
    <property type="match status" value="1"/>
</dbReference>
<dbReference type="Gene3D" id="2.60.120.10">
    <property type="entry name" value="Jelly Rolls"/>
    <property type="match status" value="1"/>
</dbReference>
<evidence type="ECO:0000256" key="5">
    <source>
        <dbReference type="ARBA" id="ARBA00022692"/>
    </source>
</evidence>
<dbReference type="AlphaFoldDB" id="A0A818TR69"/>
<evidence type="ECO:0000256" key="7">
    <source>
        <dbReference type="ARBA" id="ARBA00022842"/>
    </source>
</evidence>
<evidence type="ECO:0000256" key="6">
    <source>
        <dbReference type="ARBA" id="ARBA00022723"/>
    </source>
</evidence>
<keyword evidence="6" id="KW-0479">Metal-binding</keyword>
<keyword evidence="11 19" id="KW-0472">Membrane</keyword>
<evidence type="ECO:0000256" key="4">
    <source>
        <dbReference type="ARBA" id="ARBA00022448"/>
    </source>
</evidence>
<feature type="transmembrane region" description="Helical" evidence="19">
    <location>
        <begin position="848"/>
        <end position="873"/>
    </location>
</feature>
<dbReference type="Pfam" id="PF00205">
    <property type="entry name" value="TPP_enzyme_M"/>
    <property type="match status" value="1"/>
</dbReference>
<sequence>MASSSKSSAGSASEKAPEGNEVMGAQVIAEALKKQGVEYMFGVVGIPIIEVAFAAQQSQIKYIGMRNEQAASYAASAIGYLTGKPAVCLTVSGPGLVHALGGMANAQVNKWPMIVLAGSSDQPLESMGAFQEFPQVEAARLYSKYAARISSLERVPFFVEKAIRSSIYSPSGVSYLDIPGDIVTSSINTNQVEQVKTLKKPPKPAASVESLGEFFNLLKQSQKPLVIVGKGCSYGFAEEQAKQFIEQFNLPFLATPMGKGTLDDRHPLSVGAARSTALQEADCIILLGARLNWMLHFGKQPRFNPNVKIIQIENDTNELHNNVQSELAIQADLKTVLKQLNENETKWKYDAATQWWSLLRKKLISNKQRSDALIHSKESSMLNYYAAFDAIQSIIPKDAIIVSEGANTMDIGRTMLLNSKARHRLDAGTFGTMGVGPGFAVAAAIYCQDHEPEKRVICVEGDSAFGFSGLEFETAARYSLPIVFIIINNGGIYTGVDSDSFQEMAKKDSTLNLPPTSLTQANYERIAGAFGCQGYLACSIEEVKKSVQSALAEKTRPSIINVIIDPSSGRVQQEHVYLLLQNFRKRVFHPLISRCVANKKDEQQTSLLHEQNKKTETPVRNEDFQVTGFVIDSQNYLYHYWLAIISLAVAYNILLIPARYSFKQLDKNLRIVWISLDYSFDIIYLIDIFMQSRTGYFSHGLFVRNHYVLSRNYFTSRQFYSRDLLSIIPTDFLYLIPYFRFISIIRCNRFLRINRLFEFQDLTESRTRFPNAFRILCLICLTLTLIHWNSCAYLLICQYLGFGTDRWVLPAAAKNETVAMLYTYCFYWSTLLLSTIGDVPLPVKRIEYIFVLLDFMIGILIFATIIGSLGTMISSQNQSRQQVCEKMDEIKRYMKFRSVNRKLEQKVIKWLDYLYTNRQVLNEEMVLNSDLSVELRKDLAIKVHLESLKQVTLFHDCEPNLLIELVTKLKPIFFGPGDYVCRKGDIGKEMYIIKRGQLAVVSDDGKITFVVLKEGSVFGEISILNIPGSKNGNRRTANVKSLGYSDLYTLTKEDLWLVLDNYPESLSKLIEKGKSILRKDNLLDETLTDSKRYVEQEQLLSIQNRIKKLVDTENTLNNRQTIFFDAYVESIRQFKKKLSKIEYQCGARQPSICVPKNVPQSAPVLPFLLNQWKANTTAKLLKFSSRQSMDTDD</sequence>
<comment type="subcellular location">
    <subcellularLocation>
        <location evidence="2">Membrane</location>
        <topology evidence="2">Multi-pass membrane protein</topology>
    </subcellularLocation>
</comment>
<evidence type="ECO:0000313" key="21">
    <source>
        <dbReference type="EMBL" id="CAF3686726.1"/>
    </source>
</evidence>
<evidence type="ECO:0000256" key="17">
    <source>
        <dbReference type="ARBA" id="ARBA00044518"/>
    </source>
</evidence>
<keyword evidence="7" id="KW-0460">Magnesium</keyword>
<dbReference type="Gene3D" id="1.10.287.70">
    <property type="match status" value="1"/>
</dbReference>
<comment type="caution">
    <text evidence="21">The sequence shown here is derived from an EMBL/GenBank/DDBJ whole genome shotgun (WGS) entry which is preliminary data.</text>
</comment>
<dbReference type="EMBL" id="CAJNYU010003614">
    <property type="protein sequence ID" value="CAF3686726.1"/>
    <property type="molecule type" value="Genomic_DNA"/>
</dbReference>
<dbReference type="EC" id="4.1.2.63" evidence="17"/>
<evidence type="ECO:0000256" key="14">
    <source>
        <dbReference type="ARBA" id="ARBA00023303"/>
    </source>
</evidence>
<feature type="domain" description="Cyclic nucleotide-binding" evidence="20">
    <location>
        <begin position="953"/>
        <end position="1059"/>
    </location>
</feature>
<evidence type="ECO:0000313" key="22">
    <source>
        <dbReference type="Proteomes" id="UP000663869"/>
    </source>
</evidence>
<keyword evidence="9" id="KW-0786">Thiamine pyrophosphate</keyword>
<dbReference type="PROSITE" id="PS00888">
    <property type="entry name" value="CNMP_BINDING_1"/>
    <property type="match status" value="1"/>
</dbReference>
<dbReference type="Gene3D" id="3.40.50.970">
    <property type="match status" value="2"/>
</dbReference>
<evidence type="ECO:0000256" key="11">
    <source>
        <dbReference type="ARBA" id="ARBA00023136"/>
    </source>
</evidence>
<accession>A0A818TR69</accession>
<dbReference type="InterPro" id="IPR018490">
    <property type="entry name" value="cNMP-bd_dom_sf"/>
</dbReference>
<name>A0A818TR69_9BILA</name>
<dbReference type="FunFam" id="1.10.287.630:FF:000001">
    <property type="entry name" value="Cyclic nucleotide-gated channel alpha 3"/>
    <property type="match status" value="1"/>
</dbReference>
<dbReference type="Gene3D" id="3.40.50.1220">
    <property type="entry name" value="TPP-binding domain"/>
    <property type="match status" value="1"/>
</dbReference>
<dbReference type="InterPro" id="IPR000595">
    <property type="entry name" value="cNMP-bd_dom"/>
</dbReference>
<dbReference type="InterPro" id="IPR029035">
    <property type="entry name" value="DHS-like_NAD/FAD-binding_dom"/>
</dbReference>
<dbReference type="InterPro" id="IPR012001">
    <property type="entry name" value="Thiamin_PyroP_enz_TPP-bd_dom"/>
</dbReference>
<feature type="transmembrane region" description="Helical" evidence="19">
    <location>
        <begin position="821"/>
        <end position="841"/>
    </location>
</feature>